<dbReference type="AlphaFoldDB" id="A0AAJ0H3C0"/>
<keyword evidence="4" id="KW-1185">Reference proteome</keyword>
<feature type="region of interest" description="Disordered" evidence="1">
    <location>
        <begin position="179"/>
        <end position="235"/>
    </location>
</feature>
<feature type="transmembrane region" description="Helical" evidence="2">
    <location>
        <begin position="151"/>
        <end position="174"/>
    </location>
</feature>
<dbReference type="GeneID" id="87889943"/>
<feature type="region of interest" description="Disordered" evidence="1">
    <location>
        <begin position="1"/>
        <end position="62"/>
    </location>
</feature>
<evidence type="ECO:0008006" key="5">
    <source>
        <dbReference type="Google" id="ProtNLM"/>
    </source>
</evidence>
<sequence>MDPSLPRGSQSHLSPRNNDASSNELAQHRVRFAEGEPQASHKIHQPTARREGSSGATAPATQPAVFWDDRDNDANVEEGFTFYREGTPTPPEYEGHEKGYGAGGAAPVAEASTVGGGTIGSERGFNLGTPGQREVSLADSNEMSPTAKKRMLWAIIAVGILMLVGVGVGLGVGLTKGRSTASAEPLEGPSTSSSFPASAIGSSPTPTEPPPSPTLAGTENALQTTTSSAAGARPTYNSDCPSLNDTIYHVPGSTKRFLRLCGIDFSGSGATDLAQIWTGSMADCMNSCASFDQCTACAWGYMEGDDGDKHRCYMKKNLKTGHDAAKDWCLAILQ</sequence>
<feature type="compositionally biased region" description="Polar residues" evidence="1">
    <location>
        <begin position="215"/>
        <end position="235"/>
    </location>
</feature>
<feature type="compositionally biased region" description="Low complexity" evidence="1">
    <location>
        <begin position="188"/>
        <end position="205"/>
    </location>
</feature>
<gene>
    <name evidence="3" type="ORF">B0T15DRAFT_60001</name>
</gene>
<reference evidence="3" key="2">
    <citation type="submission" date="2023-06" db="EMBL/GenBank/DDBJ databases">
        <authorList>
            <consortium name="Lawrence Berkeley National Laboratory"/>
            <person name="Mondo S.J."/>
            <person name="Hensen N."/>
            <person name="Bonometti L."/>
            <person name="Westerberg I."/>
            <person name="Brannstrom I.O."/>
            <person name="Guillou S."/>
            <person name="Cros-Aarteil S."/>
            <person name="Calhoun S."/>
            <person name="Haridas S."/>
            <person name="Kuo A."/>
            <person name="Pangilinan J."/>
            <person name="Riley R."/>
            <person name="Labutti K."/>
            <person name="Andreopoulos B."/>
            <person name="Lipzen A."/>
            <person name="Chen C."/>
            <person name="Yanf M."/>
            <person name="Daum C."/>
            <person name="Ng V."/>
            <person name="Clum A."/>
            <person name="Steindorff A."/>
            <person name="Ohm R."/>
            <person name="Martin F."/>
            <person name="Silar P."/>
            <person name="Natvig D."/>
            <person name="Lalanne C."/>
            <person name="Gautier V."/>
            <person name="Ament-Velasquez S.L."/>
            <person name="Kruys A."/>
            <person name="Hutchinson M.I."/>
            <person name="Powell A.J."/>
            <person name="Barry K."/>
            <person name="Miller A.N."/>
            <person name="Grigoriev I.V."/>
            <person name="Debuchy R."/>
            <person name="Gladieux P."/>
            <person name="Thoren M.H."/>
            <person name="Johannesson H."/>
        </authorList>
    </citation>
    <scope>NUCLEOTIDE SEQUENCE</scope>
    <source>
        <strain evidence="3">CBS 333.67</strain>
    </source>
</reference>
<keyword evidence="2" id="KW-0812">Transmembrane</keyword>
<evidence type="ECO:0000313" key="3">
    <source>
        <dbReference type="EMBL" id="KAK3311048.1"/>
    </source>
</evidence>
<evidence type="ECO:0000256" key="2">
    <source>
        <dbReference type="SAM" id="Phobius"/>
    </source>
</evidence>
<organism evidence="3 4">
    <name type="scientific">Chaetomium strumarium</name>
    <dbReference type="NCBI Taxonomy" id="1170767"/>
    <lineage>
        <taxon>Eukaryota</taxon>
        <taxon>Fungi</taxon>
        <taxon>Dikarya</taxon>
        <taxon>Ascomycota</taxon>
        <taxon>Pezizomycotina</taxon>
        <taxon>Sordariomycetes</taxon>
        <taxon>Sordariomycetidae</taxon>
        <taxon>Sordariales</taxon>
        <taxon>Chaetomiaceae</taxon>
        <taxon>Chaetomium</taxon>
    </lineage>
</organism>
<evidence type="ECO:0000313" key="4">
    <source>
        <dbReference type="Proteomes" id="UP001273166"/>
    </source>
</evidence>
<evidence type="ECO:0000256" key="1">
    <source>
        <dbReference type="SAM" id="MobiDB-lite"/>
    </source>
</evidence>
<proteinExistence type="predicted"/>
<accession>A0AAJ0H3C0</accession>
<comment type="caution">
    <text evidence="3">The sequence shown here is derived from an EMBL/GenBank/DDBJ whole genome shotgun (WGS) entry which is preliminary data.</text>
</comment>
<dbReference type="RefSeq" id="XP_062726828.1">
    <property type="nucleotide sequence ID" value="XM_062871114.1"/>
</dbReference>
<keyword evidence="2" id="KW-0472">Membrane</keyword>
<dbReference type="Proteomes" id="UP001273166">
    <property type="component" value="Unassembled WGS sequence"/>
</dbReference>
<protein>
    <recommendedName>
        <fullName evidence="5">Apple domain-containing protein</fullName>
    </recommendedName>
</protein>
<feature type="compositionally biased region" description="Polar residues" evidence="1">
    <location>
        <begin position="7"/>
        <end position="25"/>
    </location>
</feature>
<keyword evidence="2" id="KW-1133">Transmembrane helix</keyword>
<name>A0AAJ0H3C0_9PEZI</name>
<dbReference type="EMBL" id="JAUDZG010000001">
    <property type="protein sequence ID" value="KAK3311048.1"/>
    <property type="molecule type" value="Genomic_DNA"/>
</dbReference>
<reference evidence="3" key="1">
    <citation type="journal article" date="2023" name="Mol. Phylogenet. Evol.">
        <title>Genome-scale phylogeny and comparative genomics of the fungal order Sordariales.</title>
        <authorList>
            <person name="Hensen N."/>
            <person name="Bonometti L."/>
            <person name="Westerberg I."/>
            <person name="Brannstrom I.O."/>
            <person name="Guillou S."/>
            <person name="Cros-Aarteil S."/>
            <person name="Calhoun S."/>
            <person name="Haridas S."/>
            <person name="Kuo A."/>
            <person name="Mondo S."/>
            <person name="Pangilinan J."/>
            <person name="Riley R."/>
            <person name="LaButti K."/>
            <person name="Andreopoulos B."/>
            <person name="Lipzen A."/>
            <person name="Chen C."/>
            <person name="Yan M."/>
            <person name="Daum C."/>
            <person name="Ng V."/>
            <person name="Clum A."/>
            <person name="Steindorff A."/>
            <person name="Ohm R.A."/>
            <person name="Martin F."/>
            <person name="Silar P."/>
            <person name="Natvig D.O."/>
            <person name="Lalanne C."/>
            <person name="Gautier V."/>
            <person name="Ament-Velasquez S.L."/>
            <person name="Kruys A."/>
            <person name="Hutchinson M.I."/>
            <person name="Powell A.J."/>
            <person name="Barry K."/>
            <person name="Miller A.N."/>
            <person name="Grigoriev I.V."/>
            <person name="Debuchy R."/>
            <person name="Gladieux P."/>
            <person name="Hiltunen Thoren M."/>
            <person name="Johannesson H."/>
        </authorList>
    </citation>
    <scope>NUCLEOTIDE SEQUENCE</scope>
    <source>
        <strain evidence="3">CBS 333.67</strain>
    </source>
</reference>